<gene>
    <name evidence="1" type="ORF">BDK92_4003</name>
</gene>
<organism evidence="1 2">
    <name type="scientific">Micromonospora pisi</name>
    <dbReference type="NCBI Taxonomy" id="589240"/>
    <lineage>
        <taxon>Bacteria</taxon>
        <taxon>Bacillati</taxon>
        <taxon>Actinomycetota</taxon>
        <taxon>Actinomycetes</taxon>
        <taxon>Micromonosporales</taxon>
        <taxon>Micromonosporaceae</taxon>
        <taxon>Micromonospora</taxon>
    </lineage>
</organism>
<name>A0A495JL06_9ACTN</name>
<dbReference type="OrthoDB" id="3392672at2"/>
<protein>
    <submittedName>
        <fullName evidence="1">Uncharacterized protein</fullName>
    </submittedName>
</protein>
<evidence type="ECO:0000313" key="2">
    <source>
        <dbReference type="Proteomes" id="UP000277671"/>
    </source>
</evidence>
<evidence type="ECO:0000313" key="1">
    <source>
        <dbReference type="EMBL" id="RKR89647.1"/>
    </source>
</evidence>
<dbReference type="AlphaFoldDB" id="A0A495JL06"/>
<accession>A0A495JL06</accession>
<reference evidence="1 2" key="1">
    <citation type="submission" date="2018-10" db="EMBL/GenBank/DDBJ databases">
        <title>Sequencing the genomes of 1000 actinobacteria strains.</title>
        <authorList>
            <person name="Klenk H.-P."/>
        </authorList>
    </citation>
    <scope>NUCLEOTIDE SEQUENCE [LARGE SCALE GENOMIC DNA]</scope>
    <source>
        <strain evidence="1 2">DSM 45175</strain>
    </source>
</reference>
<comment type="caution">
    <text evidence="1">The sequence shown here is derived from an EMBL/GenBank/DDBJ whole genome shotgun (WGS) entry which is preliminary data.</text>
</comment>
<sequence>MPDYDSDWTDDQRGLYDECYSIGHAWATDQDTSADDLQQVLDLAEADDDDLGDVELDYPPLVDAVAEAIGETVTSVTADRDDPAFRGFVDGARDGAAEDVFGL</sequence>
<keyword evidence="2" id="KW-1185">Reference proteome</keyword>
<dbReference type="RefSeq" id="WP_121158054.1">
    <property type="nucleotide sequence ID" value="NZ_RBKT01000001.1"/>
</dbReference>
<dbReference type="EMBL" id="RBKT01000001">
    <property type="protein sequence ID" value="RKR89647.1"/>
    <property type="molecule type" value="Genomic_DNA"/>
</dbReference>
<proteinExistence type="predicted"/>
<dbReference type="Proteomes" id="UP000277671">
    <property type="component" value="Unassembled WGS sequence"/>
</dbReference>